<evidence type="ECO:0000313" key="1">
    <source>
        <dbReference type="EMBL" id="CAO96274.1"/>
    </source>
</evidence>
<keyword evidence="2" id="KW-1185">Reference proteome</keyword>
<evidence type="ECO:0000313" key="2">
    <source>
        <dbReference type="Proteomes" id="UP000001726"/>
    </source>
</evidence>
<name>B2VIL9_ERWT9</name>
<dbReference type="AlphaFoldDB" id="B2VIL9"/>
<gene>
    <name evidence="1" type="ordered locus">ETA_12280</name>
</gene>
<dbReference type="STRING" id="465817.ETA_12280"/>
<dbReference type="EMBL" id="CU468135">
    <property type="protein sequence ID" value="CAO96274.1"/>
    <property type="molecule type" value="Genomic_DNA"/>
</dbReference>
<dbReference type="HOGENOM" id="CLU_2699010_0_0_6"/>
<dbReference type="Proteomes" id="UP000001726">
    <property type="component" value="Chromosome"/>
</dbReference>
<accession>B2VIL9</accession>
<organism evidence="1 2">
    <name type="scientific">Erwinia tasmaniensis (strain DSM 17950 / CFBP 7177 / CIP 109463 / NCPPB 4357 / Et1/99)</name>
    <dbReference type="NCBI Taxonomy" id="465817"/>
    <lineage>
        <taxon>Bacteria</taxon>
        <taxon>Pseudomonadati</taxon>
        <taxon>Pseudomonadota</taxon>
        <taxon>Gammaproteobacteria</taxon>
        <taxon>Enterobacterales</taxon>
        <taxon>Erwiniaceae</taxon>
        <taxon>Erwinia</taxon>
    </lineage>
</organism>
<dbReference type="KEGG" id="eta:ETA_12280"/>
<protein>
    <submittedName>
        <fullName evidence="1">Uncharacterized protein</fullName>
    </submittedName>
</protein>
<sequence>MRQVLVFLSTFSLNRAFHSIAGETLFYWREIVGNRMKMGEISADNSRDNWLFSQAGATVSALFFSLWLPVGYA</sequence>
<proteinExistence type="predicted"/>
<reference evidence="1 2" key="1">
    <citation type="journal article" date="2008" name="Environ. Microbiol.">
        <title>The genome of Erwinia tasmaniensis strain Et1/99, a non-pathogenic bacterium in the genus Erwinia.</title>
        <authorList>
            <person name="Kube M."/>
            <person name="Migdoll A.M."/>
            <person name="Mueller I."/>
            <person name="Kuhl H."/>
            <person name="Beck A."/>
            <person name="Reinhardt R."/>
            <person name="Geider K."/>
        </authorList>
    </citation>
    <scope>NUCLEOTIDE SEQUENCE [LARGE SCALE GENOMIC DNA]</scope>
    <source>
        <strain evidence="2">DSM 17950 / CFBP 7177 / CIP 109463 / NCPPB 4357 / Et1/99</strain>
    </source>
</reference>